<protein>
    <submittedName>
        <fullName evidence="1">Protocatechuate 3,4-dioxygenase subunit alpha</fullName>
        <ecNumber evidence="1">1.13.11.3</ecNumber>
    </submittedName>
</protein>
<sequence>MSAQELTPSQTIGPFFGFALPYEGGPVIVEGGGLRVHGTVFDGAGEPVPDALIEVLQADPDGGLDAGRFGRCRTRPEAGYAFTTVKPGATADGCAPHLALIVHARGLLLHLHTRMYFPDEAEANAADPVLNAVPVHRRHTLIGAAADNGVRFDIRLQGENETVFFNV</sequence>
<accession>A0ABV7Q2U3</accession>
<dbReference type="SUPFAM" id="SSF49482">
    <property type="entry name" value="Aromatic compound dioxygenase"/>
    <property type="match status" value="1"/>
</dbReference>
<proteinExistence type="predicted"/>
<evidence type="ECO:0000313" key="2">
    <source>
        <dbReference type="Proteomes" id="UP001595712"/>
    </source>
</evidence>
<dbReference type="Proteomes" id="UP001595712">
    <property type="component" value="Unassembled WGS sequence"/>
</dbReference>
<dbReference type="InterPro" id="IPR015889">
    <property type="entry name" value="Intradiol_dOase_core"/>
</dbReference>
<gene>
    <name evidence="1" type="primary">pcaG</name>
    <name evidence="1" type="ORF">ACFO8M_14535</name>
</gene>
<comment type="caution">
    <text evidence="1">The sequence shown here is derived from an EMBL/GenBank/DDBJ whole genome shotgun (WGS) entry which is preliminary data.</text>
</comment>
<dbReference type="PANTHER" id="PTHR33711:SF9">
    <property type="entry name" value="PROTOCATECHUATE 3,4-DIOXYGENASE ALPHA CHAIN"/>
    <property type="match status" value="1"/>
</dbReference>
<dbReference type="InterPro" id="IPR012786">
    <property type="entry name" value="Protocat_dOase_a"/>
</dbReference>
<reference evidence="2" key="1">
    <citation type="journal article" date="2019" name="Int. J. Syst. Evol. Microbiol.">
        <title>The Global Catalogue of Microorganisms (GCM) 10K type strain sequencing project: providing services to taxonomists for standard genome sequencing and annotation.</title>
        <authorList>
            <consortium name="The Broad Institute Genomics Platform"/>
            <consortium name="The Broad Institute Genome Sequencing Center for Infectious Disease"/>
            <person name="Wu L."/>
            <person name="Ma J."/>
        </authorList>
    </citation>
    <scope>NUCLEOTIDE SEQUENCE [LARGE SCALE GENOMIC DNA]</scope>
    <source>
        <strain evidence="2">CGMCC 4.7396</strain>
    </source>
</reference>
<keyword evidence="2" id="KW-1185">Reference proteome</keyword>
<name>A0ABV7Q2U3_9ACTN</name>
<dbReference type="EMBL" id="JBHRWO010000012">
    <property type="protein sequence ID" value="MFC3493695.1"/>
    <property type="molecule type" value="Genomic_DNA"/>
</dbReference>
<dbReference type="PANTHER" id="PTHR33711">
    <property type="entry name" value="DIOXYGENASE, PUTATIVE (AFU_ORTHOLOGUE AFUA_2G02910)-RELATED"/>
    <property type="match status" value="1"/>
</dbReference>
<dbReference type="EC" id="1.13.11.3" evidence="1"/>
<dbReference type="Gene3D" id="2.60.130.10">
    <property type="entry name" value="Aromatic compound dioxygenase"/>
    <property type="match status" value="1"/>
</dbReference>
<dbReference type="InterPro" id="IPR050770">
    <property type="entry name" value="Intradiol_RC_Dioxygenase"/>
</dbReference>
<dbReference type="NCBIfam" id="TIGR02423">
    <property type="entry name" value="protocat_alph"/>
    <property type="match status" value="1"/>
</dbReference>
<evidence type="ECO:0000313" key="1">
    <source>
        <dbReference type="EMBL" id="MFC3493695.1"/>
    </source>
</evidence>
<dbReference type="GO" id="GO:0018578">
    <property type="term" value="F:protocatechuate 3,4-dioxygenase activity"/>
    <property type="evidence" value="ECO:0007669"/>
    <property type="project" value="UniProtKB-EC"/>
</dbReference>
<keyword evidence="1" id="KW-0560">Oxidoreductase</keyword>
<dbReference type="RefSeq" id="WP_387976584.1">
    <property type="nucleotide sequence ID" value="NZ_JBHRWO010000012.1"/>
</dbReference>
<organism evidence="1 2">
    <name type="scientific">Glycomyces rhizosphaerae</name>
    <dbReference type="NCBI Taxonomy" id="2054422"/>
    <lineage>
        <taxon>Bacteria</taxon>
        <taxon>Bacillati</taxon>
        <taxon>Actinomycetota</taxon>
        <taxon>Actinomycetes</taxon>
        <taxon>Glycomycetales</taxon>
        <taxon>Glycomycetaceae</taxon>
        <taxon>Glycomyces</taxon>
    </lineage>
</organism>